<proteinExistence type="predicted"/>
<gene>
    <name evidence="1" type="ORF">ABUE31_05870</name>
</gene>
<protein>
    <submittedName>
        <fullName evidence="1">Uncharacterized protein</fullName>
    </submittedName>
</protein>
<dbReference type="Proteomes" id="UP001556196">
    <property type="component" value="Unassembled WGS sequence"/>
</dbReference>
<name>A0ABV3QWR8_9HYPH</name>
<organism evidence="1 2">
    <name type="scientific">Mesorhizobium marinum</name>
    <dbReference type="NCBI Taxonomy" id="3228790"/>
    <lineage>
        <taxon>Bacteria</taxon>
        <taxon>Pseudomonadati</taxon>
        <taxon>Pseudomonadota</taxon>
        <taxon>Alphaproteobacteria</taxon>
        <taxon>Hyphomicrobiales</taxon>
        <taxon>Phyllobacteriaceae</taxon>
        <taxon>Mesorhizobium</taxon>
    </lineage>
</organism>
<evidence type="ECO:0000313" key="2">
    <source>
        <dbReference type="Proteomes" id="UP001556196"/>
    </source>
</evidence>
<sequence>MAGITLFAWATPAFISGSPVDHTWVTTYDNRQHSYANAAAVAAAGKDYWFCWGSYHAAGGTPGNPTGALGSQAGNLALARCLVQSNADSRSAPAARGTIYVYGVDGVCHQLANQVLYATSGRKLTVNRARGYFASSFLYGTYGLQHAAWASKIAGCATTAAAAPGGGPSGASRGVLKMADLIDDFEEHARAVLGRDDPELLSRLLALRAEVNSYLAQKIPGVEPPDAETLNARNQHLLTEAARLLGAERFEQVFGFPAGEAINLVDPSLARGAPE</sequence>
<evidence type="ECO:0000313" key="1">
    <source>
        <dbReference type="EMBL" id="MEW9805509.1"/>
    </source>
</evidence>
<dbReference type="EMBL" id="JBFOCI010000002">
    <property type="protein sequence ID" value="MEW9805509.1"/>
    <property type="molecule type" value="Genomic_DNA"/>
</dbReference>
<comment type="caution">
    <text evidence="1">The sequence shown here is derived from an EMBL/GenBank/DDBJ whole genome shotgun (WGS) entry which is preliminary data.</text>
</comment>
<keyword evidence="2" id="KW-1185">Reference proteome</keyword>
<dbReference type="RefSeq" id="WP_367722605.1">
    <property type="nucleotide sequence ID" value="NZ_JBFOCI010000002.1"/>
</dbReference>
<accession>A0ABV3QWR8</accession>
<reference evidence="1 2" key="1">
    <citation type="submission" date="2024-06" db="EMBL/GenBank/DDBJ databases">
        <authorList>
            <person name="Tuo L."/>
        </authorList>
    </citation>
    <scope>NUCLEOTIDE SEQUENCE [LARGE SCALE GENOMIC DNA]</scope>
    <source>
        <strain evidence="1 2">ZMM04-5</strain>
    </source>
</reference>